<accession>A0ABX1HCN6</accession>
<keyword evidence="8" id="KW-0479">Metal-binding</keyword>
<keyword evidence="8" id="KW-0963">Cytoplasm</keyword>
<comment type="subunit">
    <text evidence="8">Monomer.</text>
</comment>
<feature type="short sequence motif" description="'KMSKS' region" evidence="8">
    <location>
        <begin position="707"/>
        <end position="711"/>
    </location>
</feature>
<dbReference type="PANTHER" id="PTHR42780">
    <property type="entry name" value="SOLEUCYL-TRNA SYNTHETASE"/>
    <property type="match status" value="1"/>
</dbReference>
<dbReference type="InterPro" id="IPR013155">
    <property type="entry name" value="M/V/L/I-tRNA-synth_anticd-bd"/>
</dbReference>
<keyword evidence="1 8" id="KW-0436">Ligase</keyword>
<dbReference type="EC" id="6.1.1.5" evidence="8"/>
<evidence type="ECO:0000256" key="5">
    <source>
        <dbReference type="ARBA" id="ARBA00023146"/>
    </source>
</evidence>
<comment type="catalytic activity">
    <reaction evidence="7 8">
        <text>tRNA(Ile) + L-isoleucine + ATP = L-isoleucyl-tRNA(Ile) + AMP + diphosphate</text>
        <dbReference type="Rhea" id="RHEA:11060"/>
        <dbReference type="Rhea" id="RHEA-COMP:9666"/>
        <dbReference type="Rhea" id="RHEA-COMP:9695"/>
        <dbReference type="ChEBI" id="CHEBI:30616"/>
        <dbReference type="ChEBI" id="CHEBI:33019"/>
        <dbReference type="ChEBI" id="CHEBI:58045"/>
        <dbReference type="ChEBI" id="CHEBI:78442"/>
        <dbReference type="ChEBI" id="CHEBI:78528"/>
        <dbReference type="ChEBI" id="CHEBI:456215"/>
        <dbReference type="EC" id="6.1.1.5"/>
    </reaction>
</comment>
<dbReference type="InterPro" id="IPR009008">
    <property type="entry name" value="Val/Leu/Ile-tRNA-synth_edit"/>
</dbReference>
<evidence type="ECO:0000313" key="11">
    <source>
        <dbReference type="EMBL" id="NKI88009.1"/>
    </source>
</evidence>
<keyword evidence="2 8" id="KW-0547">Nucleotide-binding</keyword>
<gene>
    <name evidence="8" type="primary">ileS</name>
    <name evidence="11" type="ORF">HBN54_000588</name>
</gene>
<evidence type="ECO:0000259" key="9">
    <source>
        <dbReference type="Pfam" id="PF00133"/>
    </source>
</evidence>
<evidence type="ECO:0000256" key="4">
    <source>
        <dbReference type="ARBA" id="ARBA00022917"/>
    </source>
</evidence>
<dbReference type="PANTHER" id="PTHR42780:SF1">
    <property type="entry name" value="ISOLEUCINE--TRNA LIGASE, CYTOPLASMIC"/>
    <property type="match status" value="1"/>
</dbReference>
<comment type="similarity">
    <text evidence="8">Belongs to the class-I aminoacyl-tRNA synthetase family. IleS type 2 subfamily.</text>
</comment>
<evidence type="ECO:0000256" key="1">
    <source>
        <dbReference type="ARBA" id="ARBA00022598"/>
    </source>
</evidence>
<evidence type="ECO:0000256" key="3">
    <source>
        <dbReference type="ARBA" id="ARBA00022840"/>
    </source>
</evidence>
<dbReference type="Gene3D" id="3.40.50.620">
    <property type="entry name" value="HUPs"/>
    <property type="match status" value="2"/>
</dbReference>
<keyword evidence="8" id="KW-0862">Zinc</keyword>
<evidence type="ECO:0000256" key="8">
    <source>
        <dbReference type="HAMAP-Rule" id="MF_02003"/>
    </source>
</evidence>
<evidence type="ECO:0000256" key="2">
    <source>
        <dbReference type="ARBA" id="ARBA00022741"/>
    </source>
</evidence>
<dbReference type="SUPFAM" id="SSF50677">
    <property type="entry name" value="ValRS/IleRS/LeuRS editing domain"/>
    <property type="match status" value="1"/>
</dbReference>
<keyword evidence="12" id="KW-1185">Reference proteome</keyword>
<dbReference type="GO" id="GO:0004822">
    <property type="term" value="F:isoleucine-tRNA ligase activity"/>
    <property type="evidence" value="ECO:0007669"/>
    <property type="project" value="UniProtKB-EC"/>
</dbReference>
<protein>
    <recommendedName>
        <fullName evidence="8">Isoleucine--tRNA ligase</fullName>
        <ecNumber evidence="8">6.1.1.5</ecNumber>
    </recommendedName>
    <alternativeName>
        <fullName evidence="8">Isoleucyl-tRNA synthetase</fullName>
        <shortName evidence="8">IleRS</shortName>
    </alternativeName>
</protein>
<dbReference type="CDD" id="cd00818">
    <property type="entry name" value="IleRS_core"/>
    <property type="match status" value="1"/>
</dbReference>
<dbReference type="InterPro" id="IPR002300">
    <property type="entry name" value="aa-tRNA-synth_Ia"/>
</dbReference>
<dbReference type="HAMAP" id="MF_02003">
    <property type="entry name" value="Ile_tRNA_synth_type2"/>
    <property type="match status" value="1"/>
</dbReference>
<dbReference type="PRINTS" id="PR00984">
    <property type="entry name" value="TRNASYNTHILE"/>
</dbReference>
<feature type="domain" description="Methionyl/Valyl/Leucyl/Isoleucyl-tRNA synthetase anticodon-binding" evidence="10">
    <location>
        <begin position="795"/>
        <end position="961"/>
    </location>
</feature>
<organism evidence="11 12">
    <name type="scientific">Hymenobacter artigasi</name>
    <dbReference type="NCBI Taxonomy" id="2719616"/>
    <lineage>
        <taxon>Bacteria</taxon>
        <taxon>Pseudomonadati</taxon>
        <taxon>Bacteroidota</taxon>
        <taxon>Cytophagia</taxon>
        <taxon>Cytophagales</taxon>
        <taxon>Hymenobacteraceae</taxon>
        <taxon>Hymenobacter</taxon>
    </lineage>
</organism>
<dbReference type="SUPFAM" id="SSF52374">
    <property type="entry name" value="Nucleotidylyl transferase"/>
    <property type="match status" value="1"/>
</dbReference>
<dbReference type="CDD" id="cd07961">
    <property type="entry name" value="Anticodon_Ia_Ile_ABEc"/>
    <property type="match status" value="1"/>
</dbReference>
<dbReference type="Pfam" id="PF08264">
    <property type="entry name" value="Anticodon_1"/>
    <property type="match status" value="1"/>
</dbReference>
<dbReference type="EMBL" id="JAAVTK010000001">
    <property type="protein sequence ID" value="NKI88009.1"/>
    <property type="molecule type" value="Genomic_DNA"/>
</dbReference>
<feature type="binding site" evidence="8">
    <location>
        <position position="710"/>
    </location>
    <ligand>
        <name>ATP</name>
        <dbReference type="ChEBI" id="CHEBI:30616"/>
    </ligand>
</feature>
<dbReference type="Gene3D" id="1.10.730.10">
    <property type="entry name" value="Isoleucyl-tRNA Synthetase, Domain 1"/>
    <property type="match status" value="1"/>
</dbReference>
<dbReference type="InterPro" id="IPR023586">
    <property type="entry name" value="Ile-tRNA-ligase_type2"/>
</dbReference>
<dbReference type="NCBIfam" id="TIGR00392">
    <property type="entry name" value="ileS"/>
    <property type="match status" value="1"/>
</dbReference>
<evidence type="ECO:0000313" key="12">
    <source>
        <dbReference type="Proteomes" id="UP000717634"/>
    </source>
</evidence>
<comment type="function">
    <text evidence="6 8">Catalyzes the attachment of isoleucine to tRNA(Ile). As IleRS can inadvertently accommodate and process structurally similar amino acids such as valine, to avoid such errors it has two additional distinct tRNA(Ile)-dependent editing activities. One activity is designated as 'pretransfer' editing and involves the hydrolysis of activated Val-AMP. The other activity is designated 'posttransfer' editing and involves deacylation of mischarged Val-tRNA(Ile).</text>
</comment>
<feature type="short sequence motif" description="'HIGH' region" evidence="8">
    <location>
        <begin position="49"/>
        <end position="59"/>
    </location>
</feature>
<sequence>MKYPEYKQPLNYGQLGEDILAWWKEHGIFEKSVSSREGQPTFVFYEGPPSANGAPGIHHVMARTVKDIFCRYQTLLGKQVPRKGGWDTHGLPIELQVEKELGITKEDIGHKISIADYNQRCKETVMRFKAQWDDLTEKMGYWVDLDDPYVTFEPEYIESCWALLKKLYDKGLLYKGYTIQPYSPAAGTGLSSHELNQPGTYKDVKDTTVVAQFKVSKGIDSLFSGEQAVVASAEPEKTSILAWTTTPWTLPANTGLAVGKNIKYLLVQTYNQYTFERENVVLATQRVPSYFDTEHEYGWSANQDMNMSKWPYASERVLLNGTDRLILPKQLTDDQKKKLVSKGKITFWSTLGEFTGADLIDIKYERLFDFTPFEGEERAFRVINGDFVTTEDGTGIVHISPTFGADDFRAAQLADIPALMVPDAEGTLGPIVDRTGRYVPQMGEFAGRWVKNYDGHDETGADYKTLDESIVIKMKGDGTAFKVEKYEHTYPHCWRTDKPVLYYPLDSWFIKTTAVKDRLIELNKTINWKPESTGTGRFGNWLENLVDWNLSRSRYWGTPLPIWRTQDRTEEICIGSIAELKVEIDKAVTAEIMTHNPYANGEKVDLHRPYVDDIFLVSPTGQPMYREADLIDVWFDSGAVPYAQWHYPIENADVFAKNFPADFIAEGVDQTRGWFFTLHALAVMLEDSVAFKNVIANGLVLAKDGQKMSKRLGNAVDPFATIKQFGPDATRWYLIANAPPWDNLKFDPAGVTEVQRRFFGTLFNTYSFYALYANLDAFEMDEKSRVPHADLSELDRWILSKLQSLIAEVRGHLDSYDPTKAARAIQDFVTDQLSNWYVRLSRRRFWKGELTTDKRAAFETLNECLQTVAQLMSPIAPFFAEWLYRNLTFGELRVKSEELGVENSQTLNSPESVHLTLLVEADAARIDPKLEERMELAQRISSLAHSLRKKSVLKVRQPLQRILVPVLNDTTKEQVGLVEDLICAEINVKHIEFLDDESESGVLVKSVKPNFKRLGQQYGPRLKAVGARIQQMTAAEISKLEKEGSLAVEVDGQPITLAPDDVEIRTDDLPGWLVATDGPLTVALDVTLTDELRQEGLARELVNRLQNLRKDSGLEVQDKIRVTLADQQPELMAAVAAFGDYIRTETQALTLDFAADVNGGSVLEFDDYSVAVLLEVATA</sequence>
<comment type="cofactor">
    <cofactor evidence="8">
        <name>Zn(2+)</name>
        <dbReference type="ChEBI" id="CHEBI:29105"/>
    </cofactor>
</comment>
<dbReference type="Pfam" id="PF19302">
    <property type="entry name" value="DUF5915"/>
    <property type="match status" value="1"/>
</dbReference>
<evidence type="ECO:0000256" key="7">
    <source>
        <dbReference type="ARBA" id="ARBA00048359"/>
    </source>
</evidence>
<dbReference type="RefSeq" id="WP_168671633.1">
    <property type="nucleotide sequence ID" value="NZ_JAAVTK010000001.1"/>
</dbReference>
<comment type="caution">
    <text evidence="11">The sequence shown here is derived from an EMBL/GenBank/DDBJ whole genome shotgun (WGS) entry which is preliminary data.</text>
</comment>
<comment type="subcellular location">
    <subcellularLocation>
        <location evidence="8">Cytoplasm</location>
    </subcellularLocation>
</comment>
<keyword evidence="3 8" id="KW-0067">ATP-binding</keyword>
<dbReference type="SUPFAM" id="SSF47323">
    <property type="entry name" value="Anticodon-binding domain of a subclass of class I aminoacyl-tRNA synthetases"/>
    <property type="match status" value="1"/>
</dbReference>
<dbReference type="Proteomes" id="UP000717634">
    <property type="component" value="Unassembled WGS sequence"/>
</dbReference>
<keyword evidence="4 8" id="KW-0648">Protein biosynthesis</keyword>
<reference evidence="11 12" key="1">
    <citation type="submission" date="2020-03" db="EMBL/GenBank/DDBJ databases">
        <title>Genomic Encyclopedia of Type Strains, Phase IV (KMG-V): Genome sequencing to study the core and pangenomes of soil and plant-associated prokaryotes.</title>
        <authorList>
            <person name="Whitman W."/>
        </authorList>
    </citation>
    <scope>NUCLEOTIDE SEQUENCE [LARGE SCALE GENOMIC DNA]</scope>
    <source>
        <strain evidence="11 12">1B</strain>
    </source>
</reference>
<keyword evidence="5 8" id="KW-0030">Aminoacyl-tRNA synthetase</keyword>
<dbReference type="InterPro" id="IPR033709">
    <property type="entry name" value="Anticodon_Ile_ABEc"/>
</dbReference>
<dbReference type="Pfam" id="PF00133">
    <property type="entry name" value="tRNA-synt_1"/>
    <property type="match status" value="1"/>
</dbReference>
<dbReference type="InterPro" id="IPR009080">
    <property type="entry name" value="tRNAsynth_Ia_anticodon-bd"/>
</dbReference>
<comment type="domain">
    <text evidence="8">IleRS has two distinct active sites: one for aminoacylation and one for editing. The misactivated valine is translocated from the active site to the editing site, which sterically excludes the correctly activated isoleucine. The single editing site contains two valyl binding pockets, one specific for each substrate (Val-AMP or Val-tRNA(Ile)).</text>
</comment>
<dbReference type="InterPro" id="IPR002301">
    <property type="entry name" value="Ile-tRNA-ligase"/>
</dbReference>
<dbReference type="Gene3D" id="3.90.740.10">
    <property type="entry name" value="Valyl/Leucyl/Isoleucyl-tRNA synthetase, editing domain"/>
    <property type="match status" value="1"/>
</dbReference>
<dbReference type="InterPro" id="IPR014729">
    <property type="entry name" value="Rossmann-like_a/b/a_fold"/>
</dbReference>
<evidence type="ECO:0000256" key="6">
    <source>
        <dbReference type="ARBA" id="ARBA00025217"/>
    </source>
</evidence>
<feature type="domain" description="Aminoacyl-tRNA synthetase class Ia" evidence="9">
    <location>
        <begin position="19"/>
        <end position="746"/>
    </location>
</feature>
<name>A0ABX1HCN6_9BACT</name>
<evidence type="ECO:0000259" key="10">
    <source>
        <dbReference type="Pfam" id="PF08264"/>
    </source>
</evidence>
<proteinExistence type="inferred from homology"/>